<feature type="domain" description="3-hydroxyacyl-CoA dehydrogenase C-terminal" evidence="2">
    <location>
        <begin position="187"/>
        <end position="280"/>
    </location>
</feature>
<dbReference type="AlphaFoldDB" id="W0EZM4"/>
<dbReference type="Gene3D" id="1.10.1040.10">
    <property type="entry name" value="N-(1-d-carboxylethyl)-l-norvaline Dehydrogenase, domain 2"/>
    <property type="match status" value="1"/>
</dbReference>
<dbReference type="Proteomes" id="UP000003586">
    <property type="component" value="Chromosome"/>
</dbReference>
<dbReference type="GO" id="GO:0006631">
    <property type="term" value="P:fatty acid metabolic process"/>
    <property type="evidence" value="ECO:0007669"/>
    <property type="project" value="InterPro"/>
</dbReference>
<dbReference type="HOGENOM" id="CLU_009834_2_0_10"/>
<dbReference type="SUPFAM" id="SSF51735">
    <property type="entry name" value="NAD(P)-binding Rossmann-fold domains"/>
    <property type="match status" value="1"/>
</dbReference>
<protein>
    <submittedName>
        <fullName evidence="4">3-hydroxyacyl-CoA dehydrogenase</fullName>
    </submittedName>
</protein>
<evidence type="ECO:0000256" key="1">
    <source>
        <dbReference type="ARBA" id="ARBA00023002"/>
    </source>
</evidence>
<dbReference type="SUPFAM" id="SSF48179">
    <property type="entry name" value="6-phosphogluconate dehydrogenase C-terminal domain-like"/>
    <property type="match status" value="1"/>
</dbReference>
<dbReference type="InterPro" id="IPR006176">
    <property type="entry name" value="3-OHacyl-CoA_DH_NAD-bd"/>
</dbReference>
<dbReference type="InterPro" id="IPR006108">
    <property type="entry name" value="3HC_DH_C"/>
</dbReference>
<evidence type="ECO:0000313" key="4">
    <source>
        <dbReference type="EMBL" id="AHF16187.1"/>
    </source>
</evidence>
<keyword evidence="5" id="KW-1185">Reference proteome</keyword>
<dbReference type="GO" id="GO:0070403">
    <property type="term" value="F:NAD+ binding"/>
    <property type="evidence" value="ECO:0007669"/>
    <property type="project" value="InterPro"/>
</dbReference>
<evidence type="ECO:0000313" key="5">
    <source>
        <dbReference type="Proteomes" id="UP000003586"/>
    </source>
</evidence>
<accession>W0EZM4</accession>
<evidence type="ECO:0000259" key="2">
    <source>
        <dbReference type="Pfam" id="PF00725"/>
    </source>
</evidence>
<dbReference type="InterPro" id="IPR008927">
    <property type="entry name" value="6-PGluconate_DH-like_C_sf"/>
</dbReference>
<dbReference type="Gene3D" id="3.40.50.720">
    <property type="entry name" value="NAD(P)-binding Rossmann-like Domain"/>
    <property type="match status" value="1"/>
</dbReference>
<dbReference type="STRING" id="929713.NIASO_15570"/>
<dbReference type="PANTHER" id="PTHR48075:SF5">
    <property type="entry name" value="3-HYDROXYBUTYRYL-COA DEHYDROGENASE"/>
    <property type="match status" value="1"/>
</dbReference>
<dbReference type="eggNOG" id="COG1250">
    <property type="taxonomic scope" value="Bacteria"/>
</dbReference>
<keyword evidence="1" id="KW-0560">Oxidoreductase</keyword>
<reference evidence="4 5" key="1">
    <citation type="submission" date="2013-12" db="EMBL/GenBank/DDBJ databases">
        <authorList>
            <consortium name="DOE Joint Genome Institute"/>
            <person name="Eisen J."/>
            <person name="Huntemann M."/>
            <person name="Han J."/>
            <person name="Chen A."/>
            <person name="Kyrpides N."/>
            <person name="Mavromatis K."/>
            <person name="Markowitz V."/>
            <person name="Palaniappan K."/>
            <person name="Ivanova N."/>
            <person name="Schaumberg A."/>
            <person name="Pati A."/>
            <person name="Liolios K."/>
            <person name="Nordberg H.P."/>
            <person name="Cantor M.N."/>
            <person name="Hua S.X."/>
            <person name="Woyke T."/>
        </authorList>
    </citation>
    <scope>NUCLEOTIDE SEQUENCE [LARGE SCALE GENOMIC DNA]</scope>
    <source>
        <strain evidence="5">DSM 19437</strain>
    </source>
</reference>
<dbReference type="InterPro" id="IPR036291">
    <property type="entry name" value="NAD(P)-bd_dom_sf"/>
</dbReference>
<name>W0EZM4_9BACT</name>
<dbReference type="Pfam" id="PF02737">
    <property type="entry name" value="3HCDH_N"/>
    <property type="match status" value="1"/>
</dbReference>
<sequence>MDIRYKNSPVLISANGRLSSSVPVCLLQAGHSVTLVTNDTRSASTDIYNHIKDLSGMGGEKISLDQLKVTSVFDCTSHYELAIAVTGEDAHEKKAILRQLEDHISADTLIGMNTESIPLSTLQQDCDYPERVIGLNWVEPVHTTFFLEIIANDQTGKEPANDLFRLAKACWNKDPYLVCNDVSVRAKMFSAMVREAFFLVQNGYASVEDIDRACRNDAGYYLPFSGNFRYMDLMGAYAYGLVMKDLNPELSQATAVPEFFKEIIRQGRLGMEYQEGFYAYEEDEAEYWKKLFSRFSHQIREIICKYPFNYRKLPVTGKKNAL</sequence>
<dbReference type="Pfam" id="PF00725">
    <property type="entry name" value="3HCDH"/>
    <property type="match status" value="1"/>
</dbReference>
<dbReference type="EMBL" id="CP007035">
    <property type="protein sequence ID" value="AHF16187.1"/>
    <property type="molecule type" value="Genomic_DNA"/>
</dbReference>
<organism evidence="4 5">
    <name type="scientific">Niabella soli DSM 19437</name>
    <dbReference type="NCBI Taxonomy" id="929713"/>
    <lineage>
        <taxon>Bacteria</taxon>
        <taxon>Pseudomonadati</taxon>
        <taxon>Bacteroidota</taxon>
        <taxon>Chitinophagia</taxon>
        <taxon>Chitinophagales</taxon>
        <taxon>Chitinophagaceae</taxon>
        <taxon>Niabella</taxon>
    </lineage>
</organism>
<evidence type="ECO:0000259" key="3">
    <source>
        <dbReference type="Pfam" id="PF02737"/>
    </source>
</evidence>
<proteinExistence type="predicted"/>
<dbReference type="GO" id="GO:0016616">
    <property type="term" value="F:oxidoreductase activity, acting on the CH-OH group of donors, NAD or NADP as acceptor"/>
    <property type="evidence" value="ECO:0007669"/>
    <property type="project" value="InterPro"/>
</dbReference>
<dbReference type="KEGG" id="nso:NIASO_15570"/>
<dbReference type="InterPro" id="IPR013328">
    <property type="entry name" value="6PGD_dom2"/>
</dbReference>
<dbReference type="OrthoDB" id="9771883at2"/>
<gene>
    <name evidence="4" type="ORF">NIASO_15570</name>
</gene>
<feature type="domain" description="3-hydroxyacyl-CoA dehydrogenase NAD binding" evidence="3">
    <location>
        <begin position="16"/>
        <end position="181"/>
    </location>
</feature>
<dbReference type="RefSeq" id="WP_008586971.1">
    <property type="nucleotide sequence ID" value="NZ_CP007035.1"/>
</dbReference>
<dbReference type="PANTHER" id="PTHR48075">
    <property type="entry name" value="3-HYDROXYACYL-COA DEHYDROGENASE FAMILY PROTEIN"/>
    <property type="match status" value="1"/>
</dbReference>